<evidence type="ECO:0000313" key="3">
    <source>
        <dbReference type="Proteomes" id="UP000244811"/>
    </source>
</evidence>
<reference evidence="2" key="1">
    <citation type="submission" date="2022-07" db="EMBL/GenBank/DDBJ databases">
        <title>Evaluation of T. orientalis genome assembly methods using nanopore sequencing and analysis of variation between genomes.</title>
        <authorList>
            <person name="Yam J."/>
            <person name="Micallef M.L."/>
            <person name="Liu M."/>
            <person name="Djordjevic S.P."/>
            <person name="Bogema D.R."/>
            <person name="Jenkins C."/>
        </authorList>
    </citation>
    <scope>NUCLEOTIDE SEQUENCE</scope>
    <source>
        <strain evidence="2">Goon Nure</strain>
    </source>
</reference>
<dbReference type="AlphaFoldDB" id="A0A976XJT5"/>
<proteinExistence type="predicted"/>
<gene>
    <name evidence="2" type="ORF">MACK_003851</name>
</gene>
<dbReference type="EMBL" id="CP056070">
    <property type="protein sequence ID" value="UVC49740.1"/>
    <property type="molecule type" value="Genomic_DNA"/>
</dbReference>
<organism evidence="2 3">
    <name type="scientific">Theileria orientalis</name>
    <dbReference type="NCBI Taxonomy" id="68886"/>
    <lineage>
        <taxon>Eukaryota</taxon>
        <taxon>Sar</taxon>
        <taxon>Alveolata</taxon>
        <taxon>Apicomplexa</taxon>
        <taxon>Aconoidasida</taxon>
        <taxon>Piroplasmida</taxon>
        <taxon>Theileriidae</taxon>
        <taxon>Theileria</taxon>
    </lineage>
</organism>
<accession>A0A976XJT5</accession>
<sequence length="497" mass="57945">MKDSKDKLVGINEIQGIKYKSVSVYFGTKPKIMVDRGIDQDNIPLMVELVKEDRTNQCEYYCHYHNNKGLYWEKLDVSSYEKYTGTKLKVPMLPPNLNNTGFKVFEHDLSHYDLNYDGCQLKLIIPTTNNMSKYNEITLYNSNNHHSENIENLYYQGGYVDDNVQVYFYDMDPRPLLVSLGFKAYKPKNKDKYSTEWAAIEDFDDYSEGFLNEVNICEHSNNYYNGRDYEIHTYDNIRIQLKVSRDDFGCYTKYEHKSNNSQGYRLGNIVYKRDNKVKGNIIYDYSSFLIQVNVYYYNKDINHEYPLLVELEFKNNNGNSITKTKEHYKLLKGDFHMKWEIDHDASRVATEPQKFREHLDFVKNSFNHVPELKGFSNNCGHNHLQDPTLLNRSYITTSHGTDYSSHGSSSSYEHQVRSDSNHGRSPSRNEARTINHQQGRMSSVQQTHSHQPPAETGVEKATRIASTVGTFAIAGTGTGVAIYKYSHWIINFFKRFF</sequence>
<name>A0A976XJT5_THEOR</name>
<feature type="compositionally biased region" description="Basic and acidic residues" evidence="1">
    <location>
        <begin position="414"/>
        <end position="433"/>
    </location>
</feature>
<feature type="compositionally biased region" description="Low complexity" evidence="1">
    <location>
        <begin position="400"/>
        <end position="412"/>
    </location>
</feature>
<feature type="region of interest" description="Disordered" evidence="1">
    <location>
        <begin position="400"/>
        <end position="459"/>
    </location>
</feature>
<dbReference type="Proteomes" id="UP000244811">
    <property type="component" value="Chromosome 3"/>
</dbReference>
<feature type="compositionally biased region" description="Polar residues" evidence="1">
    <location>
        <begin position="434"/>
        <end position="450"/>
    </location>
</feature>
<evidence type="ECO:0000256" key="1">
    <source>
        <dbReference type="SAM" id="MobiDB-lite"/>
    </source>
</evidence>
<protein>
    <submittedName>
        <fullName evidence="2">Uncharacterized protein</fullName>
    </submittedName>
</protein>
<evidence type="ECO:0000313" key="2">
    <source>
        <dbReference type="EMBL" id="UVC49740.1"/>
    </source>
</evidence>